<evidence type="ECO:0000313" key="3">
    <source>
        <dbReference type="Proteomes" id="UP000094638"/>
    </source>
</evidence>
<dbReference type="EMBL" id="AJZO02000024">
    <property type="protein sequence ID" value="OEF55671.1"/>
    <property type="molecule type" value="Genomic_DNA"/>
</dbReference>
<sequence>MDETYINVKCQWKYYYRVVEKHGHFIDFLLCKRRDEKTARAFFAKAICYKGLLGKVVSDKSGANALALHNVNV</sequence>
<comment type="caution">
    <text evidence="2">The sequence shown here is derived from an EMBL/GenBank/DDBJ whole genome shotgun (WGS) entry which is preliminary data.</text>
</comment>
<dbReference type="PANTHER" id="PTHR35528">
    <property type="entry name" value="BLL1675 PROTEIN"/>
    <property type="match status" value="1"/>
</dbReference>
<dbReference type="InterPro" id="IPR052183">
    <property type="entry name" value="IS_Transposase"/>
</dbReference>
<organism evidence="2 3">
    <name type="scientific">Vibrio tasmaniensis 1F-267</name>
    <dbReference type="NCBI Taxonomy" id="1191324"/>
    <lineage>
        <taxon>Bacteria</taxon>
        <taxon>Pseudomonadati</taxon>
        <taxon>Pseudomonadota</taxon>
        <taxon>Gammaproteobacteria</taxon>
        <taxon>Vibrionales</taxon>
        <taxon>Vibrionaceae</taxon>
        <taxon>Vibrio</taxon>
    </lineage>
</organism>
<gene>
    <name evidence="2" type="ORF">A163_14810</name>
</gene>
<keyword evidence="3" id="KW-1185">Reference proteome</keyword>
<reference evidence="2 3" key="1">
    <citation type="journal article" date="2012" name="Science">
        <title>Ecological populations of bacteria act as socially cohesive units of antibiotic production and resistance.</title>
        <authorList>
            <person name="Cordero O.X."/>
            <person name="Wildschutte H."/>
            <person name="Kirkup B."/>
            <person name="Proehl S."/>
            <person name="Ngo L."/>
            <person name="Hussain F."/>
            <person name="Le Roux F."/>
            <person name="Mincer T."/>
            <person name="Polz M.F."/>
        </authorList>
    </citation>
    <scope>NUCLEOTIDE SEQUENCE [LARGE SCALE GENOMIC DNA]</scope>
    <source>
        <strain evidence="2 3">1F-267</strain>
    </source>
</reference>
<dbReference type="PANTHER" id="PTHR35528:SF3">
    <property type="entry name" value="BLL1675 PROTEIN"/>
    <property type="match status" value="1"/>
</dbReference>
<dbReference type="InterPro" id="IPR032874">
    <property type="entry name" value="DDE_dom"/>
</dbReference>
<dbReference type="Pfam" id="PF13610">
    <property type="entry name" value="DDE_Tnp_IS240"/>
    <property type="match status" value="1"/>
</dbReference>
<evidence type="ECO:0000259" key="1">
    <source>
        <dbReference type="Pfam" id="PF13610"/>
    </source>
</evidence>
<proteinExistence type="predicted"/>
<protein>
    <submittedName>
        <fullName evidence="2">Integrase</fullName>
    </submittedName>
</protein>
<evidence type="ECO:0000313" key="2">
    <source>
        <dbReference type="EMBL" id="OEF55671.1"/>
    </source>
</evidence>
<accession>A0ABX3BDU1</accession>
<dbReference type="Proteomes" id="UP000094638">
    <property type="component" value="Unassembled WGS sequence"/>
</dbReference>
<name>A0ABX3BDU1_9VIBR</name>
<feature type="domain" description="DDE" evidence="1">
    <location>
        <begin position="1"/>
        <end position="71"/>
    </location>
</feature>